<gene>
    <name evidence="1" type="ORF">Patl1_10448</name>
</gene>
<proteinExistence type="predicted"/>
<accession>A0ACC1A0F2</accession>
<evidence type="ECO:0000313" key="1">
    <source>
        <dbReference type="EMBL" id="KAJ0080733.1"/>
    </source>
</evidence>
<dbReference type="EMBL" id="CM047908">
    <property type="protein sequence ID" value="KAJ0080733.1"/>
    <property type="molecule type" value="Genomic_DNA"/>
</dbReference>
<name>A0ACC1A0F2_9ROSI</name>
<organism evidence="1 2">
    <name type="scientific">Pistacia atlantica</name>
    <dbReference type="NCBI Taxonomy" id="434234"/>
    <lineage>
        <taxon>Eukaryota</taxon>
        <taxon>Viridiplantae</taxon>
        <taxon>Streptophyta</taxon>
        <taxon>Embryophyta</taxon>
        <taxon>Tracheophyta</taxon>
        <taxon>Spermatophyta</taxon>
        <taxon>Magnoliopsida</taxon>
        <taxon>eudicotyledons</taxon>
        <taxon>Gunneridae</taxon>
        <taxon>Pentapetalae</taxon>
        <taxon>rosids</taxon>
        <taxon>malvids</taxon>
        <taxon>Sapindales</taxon>
        <taxon>Anacardiaceae</taxon>
        <taxon>Pistacia</taxon>
    </lineage>
</organism>
<evidence type="ECO:0000313" key="2">
    <source>
        <dbReference type="Proteomes" id="UP001164250"/>
    </source>
</evidence>
<sequence>MLRMKNNEGDTALHEAVRSNYIATKILETCKSASHEGTNGKTALHAAVLSEDLDIVKEILEKKRSLTKETDQNGWIPLHYAAYYGHVSIVQQLLEFDRSSAYKEEKQRNMTALHMAPSQGYENIMEAIISCGPDCCEMVDDRPCVV</sequence>
<reference evidence="2" key="1">
    <citation type="journal article" date="2023" name="G3 (Bethesda)">
        <title>Genome assembly and association tests identify interacting loci associated with vigor, precocity, and sex in interspecific pistachio rootstocks.</title>
        <authorList>
            <person name="Palmer W."/>
            <person name="Jacygrad E."/>
            <person name="Sagayaradj S."/>
            <person name="Cavanaugh K."/>
            <person name="Han R."/>
            <person name="Bertier L."/>
            <person name="Beede B."/>
            <person name="Kafkas S."/>
            <person name="Golino D."/>
            <person name="Preece J."/>
            <person name="Michelmore R."/>
        </authorList>
    </citation>
    <scope>NUCLEOTIDE SEQUENCE [LARGE SCALE GENOMIC DNA]</scope>
</reference>
<comment type="caution">
    <text evidence="1">The sequence shown here is derived from an EMBL/GenBank/DDBJ whole genome shotgun (WGS) entry which is preliminary data.</text>
</comment>
<keyword evidence="2" id="KW-1185">Reference proteome</keyword>
<dbReference type="Proteomes" id="UP001164250">
    <property type="component" value="Chromosome 12"/>
</dbReference>
<protein>
    <submittedName>
        <fullName evidence="1">Uncharacterized protein</fullName>
    </submittedName>
</protein>